<dbReference type="AlphaFoldDB" id="A0A438EKR2"/>
<comment type="caution">
    <text evidence="1">The sequence shown here is derived from an EMBL/GenBank/DDBJ whole genome shotgun (WGS) entry which is preliminary data.</text>
</comment>
<organism evidence="1 2">
    <name type="scientific">Vitis vinifera</name>
    <name type="common">Grape</name>
    <dbReference type="NCBI Taxonomy" id="29760"/>
    <lineage>
        <taxon>Eukaryota</taxon>
        <taxon>Viridiplantae</taxon>
        <taxon>Streptophyta</taxon>
        <taxon>Embryophyta</taxon>
        <taxon>Tracheophyta</taxon>
        <taxon>Spermatophyta</taxon>
        <taxon>Magnoliopsida</taxon>
        <taxon>eudicotyledons</taxon>
        <taxon>Gunneridae</taxon>
        <taxon>Pentapetalae</taxon>
        <taxon>rosids</taxon>
        <taxon>Vitales</taxon>
        <taxon>Vitaceae</taxon>
        <taxon>Viteae</taxon>
        <taxon>Vitis</taxon>
    </lineage>
</organism>
<proteinExistence type="predicted"/>
<reference evidence="1 2" key="1">
    <citation type="journal article" date="2018" name="PLoS Genet.">
        <title>Population sequencing reveals clonal diversity and ancestral inbreeding in the grapevine cultivar Chardonnay.</title>
        <authorList>
            <person name="Roach M.J."/>
            <person name="Johnson D.L."/>
            <person name="Bohlmann J."/>
            <person name="van Vuuren H.J."/>
            <person name="Jones S.J."/>
            <person name="Pretorius I.S."/>
            <person name="Schmidt S.A."/>
            <person name="Borneman A.R."/>
        </authorList>
    </citation>
    <scope>NUCLEOTIDE SEQUENCE [LARGE SCALE GENOMIC DNA]</scope>
    <source>
        <strain evidence="2">cv. Chardonnay</strain>
        <tissue evidence="1">Leaf</tissue>
    </source>
</reference>
<dbReference type="EMBL" id="QGNW01001255">
    <property type="protein sequence ID" value="RVW48316.1"/>
    <property type="molecule type" value="Genomic_DNA"/>
</dbReference>
<evidence type="ECO:0000313" key="1">
    <source>
        <dbReference type="EMBL" id="RVW48316.1"/>
    </source>
</evidence>
<sequence length="107" mass="12505">MCCLDNEGPSRIIYVQLLGRVKMERSHRIYRFLPACYAPPWLSKQENHQMQPVLQGPFMSMQHMPFHPAKLTLKVIEEGWRWALVIYNNLLALPSTQHNNALPGQYD</sequence>
<name>A0A438EKR2_VITVI</name>
<dbReference type="Proteomes" id="UP000288805">
    <property type="component" value="Unassembled WGS sequence"/>
</dbReference>
<accession>A0A438EKR2</accession>
<evidence type="ECO:0000313" key="2">
    <source>
        <dbReference type="Proteomes" id="UP000288805"/>
    </source>
</evidence>
<protein>
    <submittedName>
        <fullName evidence="1">Uncharacterized protein</fullName>
    </submittedName>
</protein>
<gene>
    <name evidence="1" type="ORF">CK203_069529</name>
</gene>